<dbReference type="PATRIC" id="fig|331679.3.peg.554"/>
<dbReference type="EMBL" id="JQBX01000015">
    <property type="protein sequence ID" value="KRN93440.1"/>
    <property type="molecule type" value="Genomic_DNA"/>
</dbReference>
<dbReference type="AlphaFoldDB" id="A0A0R2KVJ9"/>
<feature type="domain" description="Helicase Helix-turn-helix" evidence="1">
    <location>
        <begin position="246"/>
        <end position="294"/>
    </location>
</feature>
<evidence type="ECO:0000259" key="1">
    <source>
        <dbReference type="Pfam" id="PF14493"/>
    </source>
</evidence>
<organism evidence="2 3">
    <name type="scientific">Pediococcus stilesii</name>
    <dbReference type="NCBI Taxonomy" id="331679"/>
    <lineage>
        <taxon>Bacteria</taxon>
        <taxon>Bacillati</taxon>
        <taxon>Bacillota</taxon>
        <taxon>Bacilli</taxon>
        <taxon>Lactobacillales</taxon>
        <taxon>Lactobacillaceae</taxon>
        <taxon>Pediococcus</taxon>
    </lineage>
</organism>
<dbReference type="Pfam" id="PF14493">
    <property type="entry name" value="HTH_40"/>
    <property type="match status" value="1"/>
</dbReference>
<name>A0A0R2KVJ9_9LACO</name>
<accession>A0A0R2KVJ9</accession>
<dbReference type="InterPro" id="IPR029491">
    <property type="entry name" value="Helicase_HTH"/>
</dbReference>
<gene>
    <name evidence="2" type="ORF">IV81_GL000547</name>
</gene>
<proteinExistence type="predicted"/>
<protein>
    <recommendedName>
        <fullName evidence="1">Helicase Helix-turn-helix domain-containing protein</fullName>
    </recommendedName>
</protein>
<evidence type="ECO:0000313" key="3">
    <source>
        <dbReference type="Proteomes" id="UP000051859"/>
    </source>
</evidence>
<evidence type="ECO:0000313" key="2">
    <source>
        <dbReference type="EMBL" id="KRN93440.1"/>
    </source>
</evidence>
<dbReference type="Proteomes" id="UP000051859">
    <property type="component" value="Unassembled WGS sequence"/>
</dbReference>
<sequence length="342" mass="39937">MIPEDVLSFFDVNQGRRPKVLINLMVGKETVSSLFWGLNYEMLSYIDLWKQIDQTQFLKMVKEANKLGLLITQDDKIFLTNAGQQKQISLGDLSSNALELKLDEALDLFLLSSQVMSELSFKNSLYVPINDDNRINFLVKRWFKSLKGDFVENRKMVLAYKDALKNVLSELSDQDADLFINYLPNHADSGMTIAQLARNLNLTQFQTELKLRIIFKKIFDVILSKEIYPLFDLIRPLLRESILPDSVLQSWKLLQKGMSIQQVAKVKNIKENTVKEHILTVAILKDQFPYEKFTIMSFELPGRPETWKFEDAQKFDSRLTFFDFRLIQIKKIKDLQNDRSFR</sequence>
<comment type="caution">
    <text evidence="2">The sequence shown here is derived from an EMBL/GenBank/DDBJ whole genome shotgun (WGS) entry which is preliminary data.</text>
</comment>
<reference evidence="2 3" key="1">
    <citation type="journal article" date="2015" name="Genome Announc.">
        <title>Expanding the biotechnology potential of lactobacilli through comparative genomics of 213 strains and associated genera.</title>
        <authorList>
            <person name="Sun Z."/>
            <person name="Harris H.M."/>
            <person name="McCann A."/>
            <person name="Guo C."/>
            <person name="Argimon S."/>
            <person name="Zhang W."/>
            <person name="Yang X."/>
            <person name="Jeffery I.B."/>
            <person name="Cooney J.C."/>
            <person name="Kagawa T.F."/>
            <person name="Liu W."/>
            <person name="Song Y."/>
            <person name="Salvetti E."/>
            <person name="Wrobel A."/>
            <person name="Rasinkangas P."/>
            <person name="Parkhill J."/>
            <person name="Rea M.C."/>
            <person name="O'Sullivan O."/>
            <person name="Ritari J."/>
            <person name="Douillard F.P."/>
            <person name="Paul Ross R."/>
            <person name="Yang R."/>
            <person name="Briner A.E."/>
            <person name="Felis G.E."/>
            <person name="de Vos W.M."/>
            <person name="Barrangou R."/>
            <person name="Klaenhammer T.R."/>
            <person name="Caufield P.W."/>
            <person name="Cui Y."/>
            <person name="Zhang H."/>
            <person name="O'Toole P.W."/>
        </authorList>
    </citation>
    <scope>NUCLEOTIDE SEQUENCE [LARGE SCALE GENOMIC DNA]</scope>
    <source>
        <strain evidence="2 3">DSM 18001</strain>
    </source>
</reference>
<dbReference type="STRING" id="331679.IV81_GL000547"/>
<keyword evidence="3" id="KW-1185">Reference proteome</keyword>